<dbReference type="EMBL" id="CM045763">
    <property type="protein sequence ID" value="KAI8022992.1"/>
    <property type="molecule type" value="Genomic_DNA"/>
</dbReference>
<protein>
    <submittedName>
        <fullName evidence="1">Uncharacterized protein</fullName>
    </submittedName>
</protein>
<dbReference type="Proteomes" id="UP001060215">
    <property type="component" value="Chromosome 6"/>
</dbReference>
<sequence>MAVPTIALYASPRSSVCSTPHPCQINSHSFDFDSSSSTIIGGLSCLLSAKHASCSSYSNGGEELGSLWHDKGDELTSSFRFSSFCSSLKRDQSPVSVLQVPGSSRNPPMRIALEMSAGDVSLSGSIRAGTNGFGRHALGSCVDYDLPSFCGSIEIDSSSVLIDELPFTMDENFVELSYEPYAKDLLLGAQSRHGIFREDFLVKAFYEAEKAHRGQMRASGDPYLQHCVETAVLLAVVGANLTAVSKLSQLSKLARDNNTASKTIEADCLHTMFLAMADARAVLIKLADRLHNMMTLDALPLVKQQRFAKEALEIFAPLANRLGIFSWKEKLENLCFKYLYPDEHKELSKLMKSFDEAMVASAVEKLEQVLEDAAISYHDLSGRHKSLYSIYVKMLKKKLTMDEIHDIHGLRLIVEKEEDCYKALRVVHQLWSKVPGKFKDYINQPKFNGCRCRSSRQTQPSWI</sequence>
<name>A0ACC0IDW0_9ERIC</name>
<organism evidence="1 2">
    <name type="scientific">Camellia lanceoleosa</name>
    <dbReference type="NCBI Taxonomy" id="1840588"/>
    <lineage>
        <taxon>Eukaryota</taxon>
        <taxon>Viridiplantae</taxon>
        <taxon>Streptophyta</taxon>
        <taxon>Embryophyta</taxon>
        <taxon>Tracheophyta</taxon>
        <taxon>Spermatophyta</taxon>
        <taxon>Magnoliopsida</taxon>
        <taxon>eudicotyledons</taxon>
        <taxon>Gunneridae</taxon>
        <taxon>Pentapetalae</taxon>
        <taxon>asterids</taxon>
        <taxon>Ericales</taxon>
        <taxon>Theaceae</taxon>
        <taxon>Camellia</taxon>
    </lineage>
</organism>
<keyword evidence="2" id="KW-1185">Reference proteome</keyword>
<evidence type="ECO:0000313" key="1">
    <source>
        <dbReference type="EMBL" id="KAI8022992.1"/>
    </source>
</evidence>
<gene>
    <name evidence="1" type="ORF">LOK49_LG03G00733</name>
</gene>
<evidence type="ECO:0000313" key="2">
    <source>
        <dbReference type="Proteomes" id="UP001060215"/>
    </source>
</evidence>
<accession>A0ACC0IDW0</accession>
<reference evidence="1 2" key="1">
    <citation type="journal article" date="2022" name="Plant J.">
        <title>Chromosome-level genome of Camellia lanceoleosa provides a valuable resource for understanding genome evolution and self-incompatibility.</title>
        <authorList>
            <person name="Gong W."/>
            <person name="Xiao S."/>
            <person name="Wang L."/>
            <person name="Liao Z."/>
            <person name="Chang Y."/>
            <person name="Mo W."/>
            <person name="Hu G."/>
            <person name="Li W."/>
            <person name="Zhao G."/>
            <person name="Zhu H."/>
            <person name="Hu X."/>
            <person name="Ji K."/>
            <person name="Xiang X."/>
            <person name="Song Q."/>
            <person name="Yuan D."/>
            <person name="Jin S."/>
            <person name="Zhang L."/>
        </authorList>
    </citation>
    <scope>NUCLEOTIDE SEQUENCE [LARGE SCALE GENOMIC DNA]</scope>
    <source>
        <strain evidence="1">SQ_2022a</strain>
    </source>
</reference>
<comment type="caution">
    <text evidence="1">The sequence shown here is derived from an EMBL/GenBank/DDBJ whole genome shotgun (WGS) entry which is preliminary data.</text>
</comment>
<proteinExistence type="predicted"/>